<organism evidence="1 2">
    <name type="scientific">Brenneria roseae subsp. americana</name>
    <dbReference type="NCBI Taxonomy" id="1508507"/>
    <lineage>
        <taxon>Bacteria</taxon>
        <taxon>Pseudomonadati</taxon>
        <taxon>Pseudomonadota</taxon>
        <taxon>Gammaproteobacteria</taxon>
        <taxon>Enterobacterales</taxon>
        <taxon>Pectobacteriaceae</taxon>
        <taxon>Brenneria</taxon>
    </lineage>
</organism>
<dbReference type="AlphaFoldDB" id="A0A2U1TUS8"/>
<dbReference type="EMBL" id="QDKJ01000005">
    <property type="protein sequence ID" value="PWC13175.1"/>
    <property type="molecule type" value="Genomic_DNA"/>
</dbReference>
<evidence type="ECO:0000313" key="1">
    <source>
        <dbReference type="EMBL" id="PWC13175.1"/>
    </source>
</evidence>
<sequence length="234" mass="26063">MPLPVQGKTMISITAGMTERYRRTPFGVLALRGYQESAGGLQRFRERADSELTKLRQTHGNRDRKALVDADNTLAAYVRYYKKFKKTYHVLPQIESALNGKSLPDAPGLIQALLLAELTTSLLIAGHDLQHLTLPLTIDVSQGNEHYLAAGDRDVQPKRNDICLKDRDGIILSIIYGQDDKSRITDTTRDVLFFIDGVPGIEHVVMEAGLDHLLDLLQTLCPDAGVEYHTIIEA</sequence>
<proteinExistence type="predicted"/>
<dbReference type="SUPFAM" id="SSF56037">
    <property type="entry name" value="PheT/TilS domain"/>
    <property type="match status" value="1"/>
</dbReference>
<dbReference type="Proteomes" id="UP000245138">
    <property type="component" value="Unassembled WGS sequence"/>
</dbReference>
<comment type="caution">
    <text evidence="1">The sequence shown here is derived from an EMBL/GenBank/DDBJ whole genome shotgun (WGS) entry which is preliminary data.</text>
</comment>
<evidence type="ECO:0000313" key="2">
    <source>
        <dbReference type="Proteomes" id="UP000245138"/>
    </source>
</evidence>
<protein>
    <recommendedName>
        <fullName evidence="3">B3/B4 tRNA-binding domain-containing protein</fullName>
    </recommendedName>
</protein>
<gene>
    <name evidence="1" type="ORF">B4923_08080</name>
</gene>
<accession>A0A2U1TUS8</accession>
<evidence type="ECO:0008006" key="3">
    <source>
        <dbReference type="Google" id="ProtNLM"/>
    </source>
</evidence>
<reference evidence="1 2" key="1">
    <citation type="submission" date="2018-04" db="EMBL/GenBank/DDBJ databases">
        <title>Brenneria corticis sp.nov.</title>
        <authorList>
            <person name="Li Y."/>
        </authorList>
    </citation>
    <scope>NUCLEOTIDE SEQUENCE [LARGE SCALE GENOMIC DNA]</scope>
    <source>
        <strain evidence="1 2">LMG 27715</strain>
    </source>
</reference>
<name>A0A2U1TUS8_9GAMM</name>
<keyword evidence="2" id="KW-1185">Reference proteome</keyword>